<evidence type="ECO:0000313" key="5">
    <source>
        <dbReference type="EMBL" id="CAE0103410.1"/>
    </source>
</evidence>
<feature type="compositionally biased region" description="Polar residues" evidence="4">
    <location>
        <begin position="26"/>
        <end position="38"/>
    </location>
</feature>
<reference evidence="5" key="1">
    <citation type="submission" date="2021-01" db="EMBL/GenBank/DDBJ databases">
        <authorList>
            <person name="Corre E."/>
            <person name="Pelletier E."/>
            <person name="Niang G."/>
            <person name="Scheremetjew M."/>
            <person name="Finn R."/>
            <person name="Kale V."/>
            <person name="Holt S."/>
            <person name="Cochrane G."/>
            <person name="Meng A."/>
            <person name="Brown T."/>
            <person name="Cohen L."/>
        </authorList>
    </citation>
    <scope>NUCLEOTIDE SEQUENCE</scope>
    <source>
        <strain evidence="5">CCMP281</strain>
    </source>
</reference>
<dbReference type="PANTHER" id="PTHR24201">
    <property type="entry name" value="ANK_REP_REGION DOMAIN-CONTAINING PROTEIN"/>
    <property type="match status" value="1"/>
</dbReference>
<evidence type="ECO:0000256" key="2">
    <source>
        <dbReference type="ARBA" id="ARBA00023043"/>
    </source>
</evidence>
<dbReference type="InterPro" id="IPR050776">
    <property type="entry name" value="Ank_Repeat/CDKN_Inhibitor"/>
</dbReference>
<evidence type="ECO:0000256" key="4">
    <source>
        <dbReference type="SAM" id="MobiDB-lite"/>
    </source>
</evidence>
<dbReference type="SMART" id="SM00248">
    <property type="entry name" value="ANK"/>
    <property type="match status" value="3"/>
</dbReference>
<keyword evidence="1" id="KW-0677">Repeat</keyword>
<dbReference type="InterPro" id="IPR036770">
    <property type="entry name" value="Ankyrin_rpt-contain_sf"/>
</dbReference>
<feature type="repeat" description="ANK" evidence="3">
    <location>
        <begin position="203"/>
        <end position="235"/>
    </location>
</feature>
<feature type="repeat" description="ANK" evidence="3">
    <location>
        <begin position="170"/>
        <end position="202"/>
    </location>
</feature>
<feature type="region of interest" description="Disordered" evidence="4">
    <location>
        <begin position="1"/>
        <end position="53"/>
    </location>
</feature>
<dbReference type="PANTHER" id="PTHR24201:SF2">
    <property type="entry name" value="ANKYRIN REPEAT DOMAIN-CONTAINING PROTEIN 42"/>
    <property type="match status" value="1"/>
</dbReference>
<dbReference type="PROSITE" id="PS50088">
    <property type="entry name" value="ANK_REPEAT"/>
    <property type="match status" value="2"/>
</dbReference>
<dbReference type="AlphaFoldDB" id="A0A7S3AGW4"/>
<dbReference type="EMBL" id="HBHX01007348">
    <property type="protein sequence ID" value="CAE0103410.1"/>
    <property type="molecule type" value="Transcribed_RNA"/>
</dbReference>
<gene>
    <name evidence="5" type="ORF">HERI1096_LOCUS4068</name>
</gene>
<evidence type="ECO:0000256" key="3">
    <source>
        <dbReference type="PROSITE-ProRule" id="PRU00023"/>
    </source>
</evidence>
<organism evidence="5">
    <name type="scientific">Haptolina ericina</name>
    <dbReference type="NCBI Taxonomy" id="156174"/>
    <lineage>
        <taxon>Eukaryota</taxon>
        <taxon>Haptista</taxon>
        <taxon>Haptophyta</taxon>
        <taxon>Prymnesiophyceae</taxon>
        <taxon>Prymnesiales</taxon>
        <taxon>Prymnesiaceae</taxon>
        <taxon>Haptolina</taxon>
    </lineage>
</organism>
<evidence type="ECO:0000256" key="1">
    <source>
        <dbReference type="ARBA" id="ARBA00022737"/>
    </source>
</evidence>
<dbReference type="Gene3D" id="1.25.40.20">
    <property type="entry name" value="Ankyrin repeat-containing domain"/>
    <property type="match status" value="1"/>
</dbReference>
<protein>
    <submittedName>
        <fullName evidence="5">Uncharacterized protein</fullName>
    </submittedName>
</protein>
<dbReference type="InterPro" id="IPR002110">
    <property type="entry name" value="Ankyrin_rpt"/>
</dbReference>
<dbReference type="Pfam" id="PF12796">
    <property type="entry name" value="Ank_2"/>
    <property type="match status" value="1"/>
</dbReference>
<dbReference type="SUPFAM" id="SSF48403">
    <property type="entry name" value="Ankyrin repeat"/>
    <property type="match status" value="1"/>
</dbReference>
<keyword evidence="2 3" id="KW-0040">ANK repeat</keyword>
<name>A0A7S3AGW4_9EUKA</name>
<dbReference type="GO" id="GO:0005634">
    <property type="term" value="C:nucleus"/>
    <property type="evidence" value="ECO:0007669"/>
    <property type="project" value="TreeGrafter"/>
</dbReference>
<accession>A0A7S3AGW4</accession>
<dbReference type="PROSITE" id="PS50297">
    <property type="entry name" value="ANK_REP_REGION"/>
    <property type="match status" value="2"/>
</dbReference>
<sequence length="242" mass="26544">MSSSCKVCTAKRAGLAPPKRKCTCDSGVTAQRSTSSRKSVAAEQDPERDPMRDALPDLFDDYDVRVESIDSGSGCVCFPPNPAAQDFHEFEEALDNAAMTDDLAGVQAAMEQCERTNLKARYAYSVEETRRNALAIACMHGSKELLEYWLDGQKLLVSDRCPHFYEEDEVAATPLHIAAAFGHAAIVQELISRGADPDVPASDGTTPFYRACEEGHIEVLRLLRASHVDMRRADEDGTARKS</sequence>
<proteinExistence type="predicted"/>